<sequence length="106" mass="12305">MVSNPNSLNVLQFPVQERKVGRIYFARPEPTAVSSSTSSSEATRCLPSYNFIIRNCRKKSFTRFQNKTLPKKLIACENTIWKCIFFSEVDFWHPLHAVPFESFVKD</sequence>
<dbReference type="Proteomes" id="UP001054945">
    <property type="component" value="Unassembled WGS sequence"/>
</dbReference>
<reference evidence="1 2" key="1">
    <citation type="submission" date="2021-06" db="EMBL/GenBank/DDBJ databases">
        <title>Caerostris extrusa draft genome.</title>
        <authorList>
            <person name="Kono N."/>
            <person name="Arakawa K."/>
        </authorList>
    </citation>
    <scope>NUCLEOTIDE SEQUENCE [LARGE SCALE GENOMIC DNA]</scope>
</reference>
<dbReference type="EMBL" id="BPLR01000234">
    <property type="protein sequence ID" value="GIY93111.1"/>
    <property type="molecule type" value="Genomic_DNA"/>
</dbReference>
<organism evidence="1 2">
    <name type="scientific">Caerostris extrusa</name>
    <name type="common">Bark spider</name>
    <name type="synonym">Caerostris bankana</name>
    <dbReference type="NCBI Taxonomy" id="172846"/>
    <lineage>
        <taxon>Eukaryota</taxon>
        <taxon>Metazoa</taxon>
        <taxon>Ecdysozoa</taxon>
        <taxon>Arthropoda</taxon>
        <taxon>Chelicerata</taxon>
        <taxon>Arachnida</taxon>
        <taxon>Araneae</taxon>
        <taxon>Araneomorphae</taxon>
        <taxon>Entelegynae</taxon>
        <taxon>Araneoidea</taxon>
        <taxon>Araneidae</taxon>
        <taxon>Caerostris</taxon>
    </lineage>
</organism>
<name>A0AAV4XCZ2_CAEEX</name>
<evidence type="ECO:0000313" key="2">
    <source>
        <dbReference type="Proteomes" id="UP001054945"/>
    </source>
</evidence>
<dbReference type="AlphaFoldDB" id="A0AAV4XCZ2"/>
<gene>
    <name evidence="1" type="ORF">CEXT_800951</name>
</gene>
<evidence type="ECO:0000313" key="1">
    <source>
        <dbReference type="EMBL" id="GIY93111.1"/>
    </source>
</evidence>
<keyword evidence="2" id="KW-1185">Reference proteome</keyword>
<comment type="caution">
    <text evidence="1">The sequence shown here is derived from an EMBL/GenBank/DDBJ whole genome shotgun (WGS) entry which is preliminary data.</text>
</comment>
<proteinExistence type="predicted"/>
<protein>
    <submittedName>
        <fullName evidence="1">Uncharacterized protein</fullName>
    </submittedName>
</protein>
<accession>A0AAV4XCZ2</accession>